<gene>
    <name evidence="1" type="ORF">NRP21_24830</name>
</gene>
<organism evidence="1 2">
    <name type="scientific">Roseomonas populi</name>
    <dbReference type="NCBI Taxonomy" id="3121582"/>
    <lineage>
        <taxon>Bacteria</taxon>
        <taxon>Pseudomonadati</taxon>
        <taxon>Pseudomonadota</taxon>
        <taxon>Alphaproteobacteria</taxon>
        <taxon>Acetobacterales</taxon>
        <taxon>Roseomonadaceae</taxon>
        <taxon>Roseomonas</taxon>
    </lineage>
</organism>
<sequence length="278" mass="29977">MQPGETALLCEAGLLVPDGHENVAVVPGDDDDVPVSLFWSDRLGGLAAFSATCGPLRVPPEQLVRRRVDVAAVLASMMGGLELPSCWQPIERVDGLAWELGEVRLNNGPQRNSLWFARRLSDRVVQKQVKAALLARPHPRLRVLLTSSRGERLDDLELPGTSVVPMRDVLTTPDAPAVSGEILGARISGAPPRDDGRPIALSPDGRTLTINGNEVLTFTAPGHVAAIRSLVAAFEEGRGLPVGEITHLGSPDRLFGAKRWKELSRFLKSQGGLWRLVP</sequence>
<dbReference type="EMBL" id="JANJOU010000031">
    <property type="protein sequence ID" value="MCR0985280.1"/>
    <property type="molecule type" value="Genomic_DNA"/>
</dbReference>
<name>A0ABT1XB15_9PROT</name>
<comment type="caution">
    <text evidence="1">The sequence shown here is derived from an EMBL/GenBank/DDBJ whole genome shotgun (WGS) entry which is preliminary data.</text>
</comment>
<proteinExistence type="predicted"/>
<evidence type="ECO:0000313" key="1">
    <source>
        <dbReference type="EMBL" id="MCR0985280.1"/>
    </source>
</evidence>
<keyword evidence="2" id="KW-1185">Reference proteome</keyword>
<dbReference type="Proteomes" id="UP001524642">
    <property type="component" value="Unassembled WGS sequence"/>
</dbReference>
<dbReference type="RefSeq" id="WP_257718931.1">
    <property type="nucleotide sequence ID" value="NZ_JANJOU010000031.1"/>
</dbReference>
<evidence type="ECO:0000313" key="2">
    <source>
        <dbReference type="Proteomes" id="UP001524642"/>
    </source>
</evidence>
<accession>A0ABT1XB15</accession>
<reference evidence="1 2" key="1">
    <citation type="submission" date="2022-06" db="EMBL/GenBank/DDBJ databases">
        <title>Roseomonas CN29.</title>
        <authorList>
            <person name="Cheng Y."/>
            <person name="He X."/>
        </authorList>
    </citation>
    <scope>NUCLEOTIDE SEQUENCE [LARGE SCALE GENOMIC DNA]</scope>
    <source>
        <strain evidence="1 2">CN29</strain>
    </source>
</reference>
<protein>
    <submittedName>
        <fullName evidence="1">Uncharacterized protein</fullName>
    </submittedName>
</protein>